<name>A0ABU8JES0_9GAMM</name>
<accession>A0ABU8JES0</accession>
<dbReference type="Proteomes" id="UP001381174">
    <property type="component" value="Unassembled WGS sequence"/>
</dbReference>
<organism evidence="1 2">
    <name type="scientific">Fulvimonas yonginensis</name>
    <dbReference type="NCBI Taxonomy" id="1495200"/>
    <lineage>
        <taxon>Bacteria</taxon>
        <taxon>Pseudomonadati</taxon>
        <taxon>Pseudomonadota</taxon>
        <taxon>Gammaproteobacteria</taxon>
        <taxon>Lysobacterales</taxon>
        <taxon>Rhodanobacteraceae</taxon>
        <taxon>Fulvimonas</taxon>
    </lineage>
</organism>
<evidence type="ECO:0000313" key="2">
    <source>
        <dbReference type="Proteomes" id="UP001381174"/>
    </source>
</evidence>
<reference evidence="1 2" key="1">
    <citation type="journal article" date="2014" name="Int. J. Syst. Evol. Microbiol.">
        <title>Fulvimonas yonginensis sp. nov., isolated from greenhouse soil, and emended description of the genus Fulvimonas.</title>
        <authorList>
            <person name="Ahn J.H."/>
            <person name="Kim S.J."/>
            <person name="Weon H.Y."/>
            <person name="Hong S.B."/>
            <person name="Seok S.J."/>
            <person name="Kwon S.W."/>
        </authorList>
    </citation>
    <scope>NUCLEOTIDE SEQUENCE [LARGE SCALE GENOMIC DNA]</scope>
    <source>
        <strain evidence="1 2">KACC 16952</strain>
    </source>
</reference>
<evidence type="ECO:0000313" key="1">
    <source>
        <dbReference type="EMBL" id="MEI7038076.1"/>
    </source>
</evidence>
<sequence>MPEELAADFTASFDGPITARLVRPGEDFLRYTDVADSKGSFLTKTQFANPADAVEGLYLGPYGNGATLMQPVTSTGRSIVLEGGVANGAPGVQQTVIVNRGAFQIGSGTGY</sequence>
<gene>
    <name evidence="1" type="ORF">WAT24_15030</name>
</gene>
<dbReference type="EMBL" id="JBBBNY010000015">
    <property type="protein sequence ID" value="MEI7038076.1"/>
    <property type="molecule type" value="Genomic_DNA"/>
</dbReference>
<protein>
    <submittedName>
        <fullName evidence="1">Uncharacterized protein</fullName>
    </submittedName>
</protein>
<keyword evidence="2" id="KW-1185">Reference proteome</keyword>
<comment type="caution">
    <text evidence="1">The sequence shown here is derived from an EMBL/GenBank/DDBJ whole genome shotgun (WGS) entry which is preliminary data.</text>
</comment>
<proteinExistence type="predicted"/>
<dbReference type="RefSeq" id="WP_336808720.1">
    <property type="nucleotide sequence ID" value="NZ_JBBBNY010000015.1"/>
</dbReference>